<evidence type="ECO:0000313" key="2">
    <source>
        <dbReference type="EMBL" id="KAA8490327.1"/>
    </source>
</evidence>
<evidence type="ECO:0000259" key="1">
    <source>
        <dbReference type="Pfam" id="PF04366"/>
    </source>
</evidence>
<sequence>MALDAMKKELSQGYVVLSHGVPAEHAGGKAMPVKVPEKHFHDCYGVVIFVEYELALVVGAAYGYGVIIKKINKGAPDEKWSAPVPFTITGAQVGACAGYAKSEFILFFTSVEQMTAFEKYARLDLTAEAIGTGDTEEQLRDGMAGRLDVKIGGAGKGSGILYGNSSGAMVSASLGTSVLIQDHEKLKRAYGKDASAQKVLNGELGMEAAYADPIMAAVYNQMVYKKQETKAS</sequence>
<feature type="domain" description="Ysc84 actin-binding" evidence="1">
    <location>
        <begin position="90"/>
        <end position="217"/>
    </location>
</feature>
<dbReference type="GO" id="GO:0035091">
    <property type="term" value="F:phosphatidylinositol binding"/>
    <property type="evidence" value="ECO:0007669"/>
    <property type="project" value="TreeGrafter"/>
</dbReference>
<protein>
    <submittedName>
        <fullName evidence="2">SH3 domain-containing protein</fullName>
    </submittedName>
</protein>
<organism evidence="2 3">
    <name type="scientific">Porphyridium purpureum</name>
    <name type="common">Red alga</name>
    <name type="synonym">Porphyridium cruentum</name>
    <dbReference type="NCBI Taxonomy" id="35688"/>
    <lineage>
        <taxon>Eukaryota</taxon>
        <taxon>Rhodophyta</taxon>
        <taxon>Bangiophyceae</taxon>
        <taxon>Porphyridiales</taxon>
        <taxon>Porphyridiaceae</taxon>
        <taxon>Porphyridium</taxon>
    </lineage>
</organism>
<gene>
    <name evidence="2" type="ORF">FVE85_8937</name>
</gene>
<dbReference type="PANTHER" id="PTHR15629:SF2">
    <property type="entry name" value="SH3 DOMAIN-CONTAINING YSC84-LIKE PROTEIN 1"/>
    <property type="match status" value="1"/>
</dbReference>
<accession>A0A5J4YIN6</accession>
<proteinExistence type="predicted"/>
<dbReference type="Pfam" id="PF04366">
    <property type="entry name" value="Ysc84"/>
    <property type="match status" value="1"/>
</dbReference>
<dbReference type="AlphaFoldDB" id="A0A5J4YIN6"/>
<evidence type="ECO:0000313" key="3">
    <source>
        <dbReference type="Proteomes" id="UP000324585"/>
    </source>
</evidence>
<name>A0A5J4YIN6_PORPP</name>
<dbReference type="EMBL" id="VRMN01000033">
    <property type="protein sequence ID" value="KAA8490327.1"/>
    <property type="molecule type" value="Genomic_DNA"/>
</dbReference>
<reference evidence="3" key="1">
    <citation type="journal article" date="2019" name="Nat. Commun.">
        <title>Expansion of phycobilisome linker gene families in mesophilic red algae.</title>
        <authorList>
            <person name="Lee J."/>
            <person name="Kim D."/>
            <person name="Bhattacharya D."/>
            <person name="Yoon H.S."/>
        </authorList>
    </citation>
    <scope>NUCLEOTIDE SEQUENCE [LARGE SCALE GENOMIC DNA]</scope>
    <source>
        <strain evidence="3">CCMP 1328</strain>
    </source>
</reference>
<dbReference type="InterPro" id="IPR007461">
    <property type="entry name" value="Ysc84_actin-binding"/>
</dbReference>
<dbReference type="InterPro" id="IPR051702">
    <property type="entry name" value="SH3_domain_YSC84-like"/>
</dbReference>
<dbReference type="PANTHER" id="PTHR15629">
    <property type="entry name" value="SH3YL1 PROTEIN"/>
    <property type="match status" value="1"/>
</dbReference>
<dbReference type="CDD" id="cd11524">
    <property type="entry name" value="SYLF"/>
    <property type="match status" value="1"/>
</dbReference>
<comment type="caution">
    <text evidence="2">The sequence shown here is derived from an EMBL/GenBank/DDBJ whole genome shotgun (WGS) entry which is preliminary data.</text>
</comment>
<dbReference type="Proteomes" id="UP000324585">
    <property type="component" value="Unassembled WGS sequence"/>
</dbReference>
<keyword evidence="3" id="KW-1185">Reference proteome</keyword>